<dbReference type="PROSITE" id="PS50071">
    <property type="entry name" value="HOMEOBOX_2"/>
    <property type="match status" value="1"/>
</dbReference>
<reference evidence="9" key="1">
    <citation type="submission" date="2019-05" db="EMBL/GenBank/DDBJ databases">
        <title>Annotation for the trematode Fasciolopsis buski.</title>
        <authorList>
            <person name="Choi Y.-J."/>
        </authorList>
    </citation>
    <scope>NUCLEOTIDE SEQUENCE</scope>
    <source>
        <strain evidence="9">HT</strain>
        <tissue evidence="9">Whole worm</tissue>
    </source>
</reference>
<evidence type="ECO:0000256" key="2">
    <source>
        <dbReference type="ARBA" id="ARBA00023125"/>
    </source>
</evidence>
<dbReference type="GO" id="GO:0005634">
    <property type="term" value="C:nucleus"/>
    <property type="evidence" value="ECO:0007669"/>
    <property type="project" value="UniProtKB-SubCell"/>
</dbReference>
<dbReference type="OrthoDB" id="6159439at2759"/>
<feature type="DNA-binding region" description="Homeobox" evidence="5">
    <location>
        <begin position="354"/>
        <end position="413"/>
    </location>
</feature>
<feature type="region of interest" description="Disordered" evidence="7">
    <location>
        <begin position="216"/>
        <end position="356"/>
    </location>
</feature>
<feature type="compositionally biased region" description="Acidic residues" evidence="7">
    <location>
        <begin position="297"/>
        <end position="313"/>
    </location>
</feature>
<protein>
    <submittedName>
        <fullName evidence="9">Homeodomain protein PnNK1</fullName>
    </submittedName>
</protein>
<dbReference type="Gene3D" id="1.10.10.60">
    <property type="entry name" value="Homeodomain-like"/>
    <property type="match status" value="1"/>
</dbReference>
<dbReference type="AlphaFoldDB" id="A0A8E0S8F8"/>
<accession>A0A8E0S8F8</accession>
<dbReference type="InterPro" id="IPR020479">
    <property type="entry name" value="HD_metazoa"/>
</dbReference>
<feature type="compositionally biased region" description="Low complexity" evidence="7">
    <location>
        <begin position="784"/>
        <end position="797"/>
    </location>
</feature>
<proteinExistence type="predicted"/>
<dbReference type="Pfam" id="PF00046">
    <property type="entry name" value="Homeodomain"/>
    <property type="match status" value="1"/>
</dbReference>
<keyword evidence="10" id="KW-1185">Reference proteome</keyword>
<evidence type="ECO:0000313" key="9">
    <source>
        <dbReference type="EMBL" id="KAA0199772.1"/>
    </source>
</evidence>
<keyword evidence="2 5" id="KW-0238">DNA-binding</keyword>
<feature type="domain" description="Homeobox" evidence="8">
    <location>
        <begin position="352"/>
        <end position="412"/>
    </location>
</feature>
<gene>
    <name evidence="9" type="ORF">FBUS_01570</name>
</gene>
<evidence type="ECO:0000256" key="4">
    <source>
        <dbReference type="ARBA" id="ARBA00023242"/>
    </source>
</evidence>
<dbReference type="PROSITE" id="PS00027">
    <property type="entry name" value="HOMEOBOX_1"/>
    <property type="match status" value="1"/>
</dbReference>
<comment type="subcellular location">
    <subcellularLocation>
        <location evidence="1 5 6">Nucleus</location>
    </subcellularLocation>
</comment>
<dbReference type="InterPro" id="IPR017970">
    <property type="entry name" value="Homeobox_CS"/>
</dbReference>
<feature type="compositionally biased region" description="Basic and acidic residues" evidence="7">
    <location>
        <begin position="275"/>
        <end position="296"/>
    </location>
</feature>
<feature type="compositionally biased region" description="Low complexity" evidence="7">
    <location>
        <begin position="755"/>
        <end position="766"/>
    </location>
</feature>
<dbReference type="Proteomes" id="UP000728185">
    <property type="component" value="Unassembled WGS sequence"/>
</dbReference>
<keyword evidence="3 5" id="KW-0371">Homeobox</keyword>
<dbReference type="CDD" id="cd00086">
    <property type="entry name" value="homeodomain"/>
    <property type="match status" value="1"/>
</dbReference>
<dbReference type="SMART" id="SM00389">
    <property type="entry name" value="HOX"/>
    <property type="match status" value="1"/>
</dbReference>
<dbReference type="InterPro" id="IPR001356">
    <property type="entry name" value="HD"/>
</dbReference>
<dbReference type="PRINTS" id="PR00024">
    <property type="entry name" value="HOMEOBOX"/>
</dbReference>
<dbReference type="PANTHER" id="PTHR24340:SF37">
    <property type="entry name" value="HOMEOBOX PROTEIN SLOU"/>
    <property type="match status" value="1"/>
</dbReference>
<feature type="region of interest" description="Disordered" evidence="7">
    <location>
        <begin position="191"/>
        <end position="210"/>
    </location>
</feature>
<evidence type="ECO:0000256" key="7">
    <source>
        <dbReference type="SAM" id="MobiDB-lite"/>
    </source>
</evidence>
<dbReference type="EMBL" id="LUCM01000932">
    <property type="protein sequence ID" value="KAA0199772.1"/>
    <property type="molecule type" value="Genomic_DNA"/>
</dbReference>
<dbReference type="GO" id="GO:0030154">
    <property type="term" value="P:cell differentiation"/>
    <property type="evidence" value="ECO:0007669"/>
    <property type="project" value="TreeGrafter"/>
</dbReference>
<evidence type="ECO:0000256" key="5">
    <source>
        <dbReference type="PROSITE-ProRule" id="PRU00108"/>
    </source>
</evidence>
<dbReference type="GO" id="GO:0000981">
    <property type="term" value="F:DNA-binding transcription factor activity, RNA polymerase II-specific"/>
    <property type="evidence" value="ECO:0007669"/>
    <property type="project" value="InterPro"/>
</dbReference>
<evidence type="ECO:0000313" key="10">
    <source>
        <dbReference type="Proteomes" id="UP000728185"/>
    </source>
</evidence>
<dbReference type="InterPro" id="IPR009057">
    <property type="entry name" value="Homeodomain-like_sf"/>
</dbReference>
<evidence type="ECO:0000259" key="8">
    <source>
        <dbReference type="PROSITE" id="PS50071"/>
    </source>
</evidence>
<evidence type="ECO:0000256" key="1">
    <source>
        <dbReference type="ARBA" id="ARBA00004123"/>
    </source>
</evidence>
<evidence type="ECO:0000256" key="3">
    <source>
        <dbReference type="ARBA" id="ARBA00023155"/>
    </source>
</evidence>
<dbReference type="PANTHER" id="PTHR24340">
    <property type="entry name" value="HOMEOBOX PROTEIN NKX"/>
    <property type="match status" value="1"/>
</dbReference>
<feature type="region of interest" description="Disordered" evidence="7">
    <location>
        <begin position="755"/>
        <end position="815"/>
    </location>
</feature>
<comment type="caution">
    <text evidence="9">The sequence shown here is derived from an EMBL/GenBank/DDBJ whole genome shotgun (WGS) entry which is preliminary data.</text>
</comment>
<sequence length="815" mass="90520">MTTIASFPSRTESHCHAADSGTTRIKCDSTMSVHETGKPHGTSSRAVTWSGLLGGSTHQTHLLRTRSPSADEDIAESDNKTIKIEPIKFEADNEGNHKSAQSGTSICQLTTKSFLISNLLESSASMKMTEQNQKQKRLRETSNSTIFNCPTTTESANLLLDTSDLRRMKSSSKKGIGGSWSRLNETQRTVSECHLGRTSESNKYIPEEPVHNHISHVTTFGYGKRPYRPSLTEENLPRRSSTLNDCSDQEDEQMSHQSDRLCTSPTTRYPSYKRPNYDPRLQDERRSQTKVERIYGDEDGDREDDDNVQDEGNDIERLSDESDPDDTHGTENTSETDPDPITGSFSTGSANAKPRRARTAFTYEQLVTLENKFKTTRYLSVCERLNLALALNLTETQVKIWFQNRRTKWKKQNPGKEVNVPTPNPFTTKLYTSSASFPSLPMSPSALSSNQTPLGRHHFAASNLLDHQTSLTHPSTEDKETFRFLDARISSSNPAYHKLPILDAECANNSAVAEGYAKLVENYLRFYMEQQRKHQQNGRPMNADWDRPDLLMAGFPYNVLFSGIDHWPRDINVQTPTTTSYKEAETGTDREITYAPTDDEGFLRNMNALFTAKQISNSLLPRPVPTQDPAILSPTAAWGGSLESLFSGGLERFVGMKWPFSLSNPETLLLQTGIQSANSSVLEKSPKSAPLPEGSNRMQYADMNESNLLFLNATALTAAAMASAKTTSLKLTDATDDVARSKANVILEVKNTCSMMPSSSSLSNKESSVKTRRPFSPHQLIVNSISGASSSTTSPQTMQLSQVGQVSPDERIQTE</sequence>
<dbReference type="InterPro" id="IPR050394">
    <property type="entry name" value="Homeobox_NK-like"/>
</dbReference>
<evidence type="ECO:0000256" key="6">
    <source>
        <dbReference type="RuleBase" id="RU000682"/>
    </source>
</evidence>
<dbReference type="SUPFAM" id="SSF46689">
    <property type="entry name" value="Homeodomain-like"/>
    <property type="match status" value="1"/>
</dbReference>
<feature type="compositionally biased region" description="Basic and acidic residues" evidence="7">
    <location>
        <begin position="314"/>
        <end position="329"/>
    </location>
</feature>
<keyword evidence="4 5" id="KW-0539">Nucleus</keyword>
<organism evidence="9 10">
    <name type="scientific">Fasciolopsis buskii</name>
    <dbReference type="NCBI Taxonomy" id="27845"/>
    <lineage>
        <taxon>Eukaryota</taxon>
        <taxon>Metazoa</taxon>
        <taxon>Spiralia</taxon>
        <taxon>Lophotrochozoa</taxon>
        <taxon>Platyhelminthes</taxon>
        <taxon>Trematoda</taxon>
        <taxon>Digenea</taxon>
        <taxon>Plagiorchiida</taxon>
        <taxon>Echinostomata</taxon>
        <taxon>Echinostomatoidea</taxon>
        <taxon>Fasciolidae</taxon>
        <taxon>Fasciolopsis</taxon>
    </lineage>
</organism>
<feature type="compositionally biased region" description="Polar residues" evidence="7">
    <location>
        <begin position="260"/>
        <end position="269"/>
    </location>
</feature>
<name>A0A8E0S8F8_9TREM</name>
<dbReference type="GO" id="GO:0000978">
    <property type="term" value="F:RNA polymerase II cis-regulatory region sequence-specific DNA binding"/>
    <property type="evidence" value="ECO:0007669"/>
    <property type="project" value="TreeGrafter"/>
</dbReference>